<sequence>MKWDDQTAGTIDVVADKLAMDSLEAGNLRNQVRVLQKEMLARVEKCDAIPDEQFAQDFRNLVASIKTLSRTMKFAEKIDLVGILETPLMLCDVDKKHWEGRARKKCMIEAWIWSVLLESIFGSPFGILGIAATNLQEVWYGLFGAGDFHDWPTPSPLCETWRCTTMESIYGGVAVRDIVEQGLAKKEGELTIIEESILKTRHLVSKVIETRLKIISPDNAFKHVPSIVDKAFALAGQISTQRARLQIAYPGVGSKFDKQFMTPRSDANCKDLEDGSVAFIVNPGLIKWGDAHGKNLEHRYDIVPALVQLEGVDEIQVQTGIRENESAKGYADMVKQGM</sequence>
<keyword evidence="2" id="KW-1185">Reference proteome</keyword>
<dbReference type="EMBL" id="ML979146">
    <property type="protein sequence ID" value="KAF1911225.1"/>
    <property type="molecule type" value="Genomic_DNA"/>
</dbReference>
<dbReference type="Proteomes" id="UP000800096">
    <property type="component" value="Unassembled WGS sequence"/>
</dbReference>
<gene>
    <name evidence="1" type="ORF">BDU57DRAFT_525007</name>
</gene>
<reference evidence="1" key="1">
    <citation type="journal article" date="2020" name="Stud. Mycol.">
        <title>101 Dothideomycetes genomes: a test case for predicting lifestyles and emergence of pathogens.</title>
        <authorList>
            <person name="Haridas S."/>
            <person name="Albert R."/>
            <person name="Binder M."/>
            <person name="Bloem J."/>
            <person name="Labutti K."/>
            <person name="Salamov A."/>
            <person name="Andreopoulos B."/>
            <person name="Baker S."/>
            <person name="Barry K."/>
            <person name="Bills G."/>
            <person name="Bluhm B."/>
            <person name="Cannon C."/>
            <person name="Castanera R."/>
            <person name="Culley D."/>
            <person name="Daum C."/>
            <person name="Ezra D."/>
            <person name="Gonzalez J."/>
            <person name="Henrissat B."/>
            <person name="Kuo A."/>
            <person name="Liang C."/>
            <person name="Lipzen A."/>
            <person name="Lutzoni F."/>
            <person name="Magnuson J."/>
            <person name="Mondo S."/>
            <person name="Nolan M."/>
            <person name="Ohm R."/>
            <person name="Pangilinan J."/>
            <person name="Park H.-J."/>
            <person name="Ramirez L."/>
            <person name="Alfaro M."/>
            <person name="Sun H."/>
            <person name="Tritt A."/>
            <person name="Yoshinaga Y."/>
            <person name="Zwiers L.-H."/>
            <person name="Turgeon B."/>
            <person name="Goodwin S."/>
            <person name="Spatafora J."/>
            <person name="Crous P."/>
            <person name="Grigoriev I."/>
        </authorList>
    </citation>
    <scope>NUCLEOTIDE SEQUENCE</scope>
    <source>
        <strain evidence="1">HMLAC05119</strain>
    </source>
</reference>
<accession>A0A6A5Q6J6</accession>
<proteinExistence type="predicted"/>
<evidence type="ECO:0000313" key="2">
    <source>
        <dbReference type="Proteomes" id="UP000800096"/>
    </source>
</evidence>
<dbReference type="AlphaFoldDB" id="A0A6A5Q6J6"/>
<dbReference type="OrthoDB" id="3545916at2759"/>
<protein>
    <submittedName>
        <fullName evidence="1">Uncharacterized protein</fullName>
    </submittedName>
</protein>
<evidence type="ECO:0000313" key="1">
    <source>
        <dbReference type="EMBL" id="KAF1911225.1"/>
    </source>
</evidence>
<name>A0A6A5Q6J6_AMPQU</name>
<organism evidence="1 2">
    <name type="scientific">Ampelomyces quisqualis</name>
    <name type="common">Powdery mildew agent</name>
    <dbReference type="NCBI Taxonomy" id="50730"/>
    <lineage>
        <taxon>Eukaryota</taxon>
        <taxon>Fungi</taxon>
        <taxon>Dikarya</taxon>
        <taxon>Ascomycota</taxon>
        <taxon>Pezizomycotina</taxon>
        <taxon>Dothideomycetes</taxon>
        <taxon>Pleosporomycetidae</taxon>
        <taxon>Pleosporales</taxon>
        <taxon>Pleosporineae</taxon>
        <taxon>Phaeosphaeriaceae</taxon>
        <taxon>Ampelomyces</taxon>
    </lineage>
</organism>